<dbReference type="EMBL" id="QXDJ01000007">
    <property type="protein sequence ID" value="RII32577.1"/>
    <property type="molecule type" value="Genomic_DNA"/>
</dbReference>
<dbReference type="PROSITE" id="PS50943">
    <property type="entry name" value="HTH_CROC1"/>
    <property type="match status" value="1"/>
</dbReference>
<dbReference type="InterPro" id="IPR001387">
    <property type="entry name" value="Cro/C1-type_HTH"/>
</dbReference>
<dbReference type="Gene3D" id="1.10.260.40">
    <property type="entry name" value="lambda repressor-like DNA-binding domains"/>
    <property type="match status" value="1"/>
</dbReference>
<evidence type="ECO:0000259" key="2">
    <source>
        <dbReference type="PROSITE" id="PS50943"/>
    </source>
</evidence>
<dbReference type="GO" id="GO:0003677">
    <property type="term" value="F:DNA binding"/>
    <property type="evidence" value="ECO:0007669"/>
    <property type="project" value="UniProtKB-KW"/>
</dbReference>
<dbReference type="Pfam" id="PF01381">
    <property type="entry name" value="HTH_3"/>
    <property type="match status" value="1"/>
</dbReference>
<comment type="caution">
    <text evidence="3">The sequence shown here is derived from an EMBL/GenBank/DDBJ whole genome shotgun (WGS) entry which is preliminary data.</text>
</comment>
<organism evidence="3 4">
    <name type="scientific">Clostridium chromiireducens</name>
    <dbReference type="NCBI Taxonomy" id="225345"/>
    <lineage>
        <taxon>Bacteria</taxon>
        <taxon>Bacillati</taxon>
        <taxon>Bacillota</taxon>
        <taxon>Clostridia</taxon>
        <taxon>Eubacteriales</taxon>
        <taxon>Clostridiaceae</taxon>
        <taxon>Clostridium</taxon>
    </lineage>
</organism>
<evidence type="ECO:0000313" key="3">
    <source>
        <dbReference type="EMBL" id="RII32577.1"/>
    </source>
</evidence>
<gene>
    <name evidence="3" type="ORF">D2A34_23205</name>
</gene>
<dbReference type="AlphaFoldDB" id="A0A399IJE7"/>
<keyword evidence="1" id="KW-0238">DNA-binding</keyword>
<protein>
    <submittedName>
        <fullName evidence="3">XRE family transcriptional regulator</fullName>
    </submittedName>
</protein>
<dbReference type="PANTHER" id="PTHR46558:SF4">
    <property type="entry name" value="DNA-BIDING PHAGE PROTEIN"/>
    <property type="match status" value="1"/>
</dbReference>
<evidence type="ECO:0000256" key="1">
    <source>
        <dbReference type="ARBA" id="ARBA00023125"/>
    </source>
</evidence>
<dbReference type="RefSeq" id="WP_119368054.1">
    <property type="nucleotide sequence ID" value="NZ_QXDJ01000007.1"/>
</dbReference>
<dbReference type="Proteomes" id="UP000265930">
    <property type="component" value="Unassembled WGS sequence"/>
</dbReference>
<reference evidence="3 4" key="1">
    <citation type="submission" date="2018-08" db="EMBL/GenBank/DDBJ databases">
        <title>Genome of Clostridium chromiireducens C1, DSM12136.</title>
        <authorList>
            <person name="Xing M."/>
            <person name="Wei Y."/>
            <person name="Ang E.L."/>
            <person name="Zhao H."/>
            <person name="Zhang Y."/>
        </authorList>
    </citation>
    <scope>NUCLEOTIDE SEQUENCE [LARGE SCALE GENOMIC DNA]</scope>
    <source>
        <strain evidence="3 4">C1</strain>
    </source>
</reference>
<feature type="domain" description="HTH cro/C1-type" evidence="2">
    <location>
        <begin position="17"/>
        <end position="71"/>
    </location>
</feature>
<sequence>MGTNSENESVNKLGKNIKHLRSIHGETLKELGEVVHFGNTTIKNYENGERKPDPQTLHMLAKHYGKTVDEILCSDLTELGPVKFLIDGSEDIAKMMKIFFPLSCSDNALKSPAFKKGYDLCSRIIDAFSNNEGISGRIILECFEVFEQATDEGEIPEATANNIWLIFVLWSQIIDEEMMKAAESLLYPRRNTPPFVKSYLNAKANESEETKKKRQDFINDFDDIIVELIKDLKSSLNLAELADYYLALRYVVSMIDTGLSSEMNTAVGMQMMLSFLQLGNPYALHFVEMSVKP</sequence>
<accession>A0A399IJE7</accession>
<dbReference type="InterPro" id="IPR010982">
    <property type="entry name" value="Lambda_DNA-bd_dom_sf"/>
</dbReference>
<dbReference type="PANTHER" id="PTHR46558">
    <property type="entry name" value="TRACRIPTIONAL REGULATORY PROTEIN-RELATED-RELATED"/>
    <property type="match status" value="1"/>
</dbReference>
<proteinExistence type="predicted"/>
<evidence type="ECO:0000313" key="4">
    <source>
        <dbReference type="Proteomes" id="UP000265930"/>
    </source>
</evidence>
<dbReference type="CDD" id="cd00093">
    <property type="entry name" value="HTH_XRE"/>
    <property type="match status" value="1"/>
</dbReference>
<dbReference type="SUPFAM" id="SSF47413">
    <property type="entry name" value="lambda repressor-like DNA-binding domains"/>
    <property type="match status" value="1"/>
</dbReference>
<dbReference type="SMART" id="SM00530">
    <property type="entry name" value="HTH_XRE"/>
    <property type="match status" value="1"/>
</dbReference>
<name>A0A399IJE7_9CLOT</name>